<dbReference type="AlphaFoldDB" id="A0A7J7E0H0"/>
<organism evidence="3 4">
    <name type="scientific">Tripterygium wilfordii</name>
    <name type="common">Thunder God vine</name>
    <dbReference type="NCBI Taxonomy" id="458696"/>
    <lineage>
        <taxon>Eukaryota</taxon>
        <taxon>Viridiplantae</taxon>
        <taxon>Streptophyta</taxon>
        <taxon>Embryophyta</taxon>
        <taxon>Tracheophyta</taxon>
        <taxon>Spermatophyta</taxon>
        <taxon>Magnoliopsida</taxon>
        <taxon>eudicotyledons</taxon>
        <taxon>Gunneridae</taxon>
        <taxon>Pentapetalae</taxon>
        <taxon>rosids</taxon>
        <taxon>fabids</taxon>
        <taxon>Celastrales</taxon>
        <taxon>Celastraceae</taxon>
        <taxon>Tripterygium</taxon>
    </lineage>
</organism>
<dbReference type="PANTHER" id="PTHR46008">
    <property type="entry name" value="LEAF RUST 10 DISEASE-RESISTANCE LOCUS RECEPTOR-LIKE PROTEIN KINASE-LIKE 1.4"/>
    <property type="match status" value="1"/>
</dbReference>
<evidence type="ECO:0000313" key="3">
    <source>
        <dbReference type="EMBL" id="KAF5752105.1"/>
    </source>
</evidence>
<reference evidence="3 4" key="1">
    <citation type="journal article" date="2020" name="Nat. Commun.">
        <title>Genome of Tripterygium wilfordii and identification of cytochrome P450 involved in triptolide biosynthesis.</title>
        <authorList>
            <person name="Tu L."/>
            <person name="Su P."/>
            <person name="Zhang Z."/>
            <person name="Gao L."/>
            <person name="Wang J."/>
            <person name="Hu T."/>
            <person name="Zhou J."/>
            <person name="Zhang Y."/>
            <person name="Zhao Y."/>
            <person name="Liu Y."/>
            <person name="Song Y."/>
            <person name="Tong Y."/>
            <person name="Lu Y."/>
            <person name="Yang J."/>
            <person name="Xu C."/>
            <person name="Jia M."/>
            <person name="Peters R.J."/>
            <person name="Huang L."/>
            <person name="Gao W."/>
        </authorList>
    </citation>
    <scope>NUCLEOTIDE SEQUENCE [LARGE SCALE GENOMIC DNA]</scope>
    <source>
        <strain evidence="4">cv. XIE 37</strain>
        <tissue evidence="3">Leaf</tissue>
    </source>
</reference>
<evidence type="ECO:0000256" key="2">
    <source>
        <dbReference type="ARBA" id="ARBA00022840"/>
    </source>
</evidence>
<gene>
    <name evidence="3" type="ORF">HS088_TW01G00012</name>
</gene>
<keyword evidence="1" id="KW-0547">Nucleotide-binding</keyword>
<dbReference type="InParanoid" id="A0A7J7E0H0"/>
<keyword evidence="3" id="KW-0418">Kinase</keyword>
<evidence type="ECO:0000256" key="1">
    <source>
        <dbReference type="ARBA" id="ARBA00022741"/>
    </source>
</evidence>
<keyword evidence="4" id="KW-1185">Reference proteome</keyword>
<sequence>MAINKIQDQALHELVDSSMGFETYPSIRKMITEVAGLAYKCVQNLFRTGQALSKMVTTLDLKKS</sequence>
<keyword evidence="3" id="KW-0808">Transferase</keyword>
<protein>
    <submittedName>
        <fullName evidence="3">Serine/threonine-protein kinase</fullName>
    </submittedName>
</protein>
<dbReference type="EMBL" id="JAAARO010000001">
    <property type="protein sequence ID" value="KAF5752105.1"/>
    <property type="molecule type" value="Genomic_DNA"/>
</dbReference>
<comment type="caution">
    <text evidence="3">The sequence shown here is derived from an EMBL/GenBank/DDBJ whole genome shotgun (WGS) entry which is preliminary data.</text>
</comment>
<dbReference type="PANTHER" id="PTHR46008:SF20">
    <property type="entry name" value="PROTEIN KINASE DOMAIN-CONTAINING PROTEIN"/>
    <property type="match status" value="1"/>
</dbReference>
<dbReference type="GO" id="GO:0005524">
    <property type="term" value="F:ATP binding"/>
    <property type="evidence" value="ECO:0007669"/>
    <property type="project" value="UniProtKB-KW"/>
</dbReference>
<accession>A0A7J7E0H0</accession>
<dbReference type="Proteomes" id="UP000593562">
    <property type="component" value="Unassembled WGS sequence"/>
</dbReference>
<name>A0A7J7E0H0_TRIWF</name>
<dbReference type="GO" id="GO:0016301">
    <property type="term" value="F:kinase activity"/>
    <property type="evidence" value="ECO:0007669"/>
    <property type="project" value="UniProtKB-KW"/>
</dbReference>
<proteinExistence type="predicted"/>
<evidence type="ECO:0000313" key="4">
    <source>
        <dbReference type="Proteomes" id="UP000593562"/>
    </source>
</evidence>
<keyword evidence="2" id="KW-0067">ATP-binding</keyword>